<gene>
    <name evidence="1" type="ORF">H839_08379</name>
</gene>
<dbReference type="AlphaFoldDB" id="A0ABC9VGA4"/>
<protein>
    <submittedName>
        <fullName evidence="1">Uncharacterized protein</fullName>
    </submittedName>
</protein>
<sequence length="64" mass="7271">MYSLYVKVDTDGNIVDSIAGKNLIPLGYDYDYFFTVNEDTLMNLSNYKVENGQLRAVNTLPNTE</sequence>
<organism evidence="1 2">
    <name type="scientific">Parageobacillus genomosp. 1</name>
    <dbReference type="NCBI Taxonomy" id="1295642"/>
    <lineage>
        <taxon>Bacteria</taxon>
        <taxon>Bacillati</taxon>
        <taxon>Bacillota</taxon>
        <taxon>Bacilli</taxon>
        <taxon>Bacillales</taxon>
        <taxon>Anoxybacillaceae</taxon>
        <taxon>Parageobacillus</taxon>
    </lineage>
</organism>
<dbReference type="Proteomes" id="UP000023566">
    <property type="component" value="Chromosome"/>
</dbReference>
<comment type="caution">
    <text evidence="1">The sequence shown here is derived from an EMBL/GenBank/DDBJ whole genome shotgun (WGS) entry which is preliminary data.</text>
</comment>
<name>A0ABC9VGA4_9BACL</name>
<reference evidence="1 2" key="1">
    <citation type="journal article" date="2014" name="Appl. Microbiol. Biotechnol.">
        <title>Transformable facultative thermophile Geobacillus stearothermophilus NUB3621 as a host strain for metabolic engineering.</title>
        <authorList>
            <person name="Blanchard K."/>
            <person name="Robic S."/>
            <person name="Matsumura I."/>
        </authorList>
    </citation>
    <scope>NUCLEOTIDE SEQUENCE [LARGE SCALE GENOMIC DNA]</scope>
    <source>
        <strain evidence="1 2">NUB3621</strain>
    </source>
</reference>
<evidence type="ECO:0000313" key="2">
    <source>
        <dbReference type="Proteomes" id="UP000023566"/>
    </source>
</evidence>
<accession>A0ABC9VGA4</accession>
<keyword evidence="2" id="KW-1185">Reference proteome</keyword>
<evidence type="ECO:0000313" key="1">
    <source>
        <dbReference type="EMBL" id="EZP77635.1"/>
    </source>
</evidence>
<dbReference type="RefSeq" id="WP_043904721.1">
    <property type="nucleotide sequence ID" value="NZ_CM002692.1"/>
</dbReference>
<dbReference type="EMBL" id="AOTZ01000004">
    <property type="protein sequence ID" value="EZP77635.1"/>
    <property type="molecule type" value="Genomic_DNA"/>
</dbReference>
<proteinExistence type="predicted"/>